<evidence type="ECO:0000256" key="5">
    <source>
        <dbReference type="ARBA" id="ARBA00022692"/>
    </source>
</evidence>
<comment type="subcellular location">
    <subcellularLocation>
        <location evidence="1 11">Cell outer membrane</location>
        <topology evidence="1 11">Multi-pass membrane protein</topology>
    </subcellularLocation>
</comment>
<gene>
    <name evidence="16" type="ORF">RC083_08865</name>
</gene>
<dbReference type="Gene3D" id="2.40.170.20">
    <property type="entry name" value="TonB-dependent receptor, beta-barrel domain"/>
    <property type="match status" value="1"/>
</dbReference>
<dbReference type="Gene3D" id="2.170.130.10">
    <property type="entry name" value="TonB-dependent receptor, plug domain"/>
    <property type="match status" value="1"/>
</dbReference>
<dbReference type="EMBL" id="JAVIFY010000005">
    <property type="protein sequence ID" value="MDQ9091700.1"/>
    <property type="molecule type" value="Genomic_DNA"/>
</dbReference>
<keyword evidence="4 11" id="KW-1134">Transmembrane beta strand</keyword>
<evidence type="ECO:0000256" key="6">
    <source>
        <dbReference type="ARBA" id="ARBA00022729"/>
    </source>
</evidence>
<evidence type="ECO:0000256" key="7">
    <source>
        <dbReference type="ARBA" id="ARBA00023077"/>
    </source>
</evidence>
<evidence type="ECO:0000256" key="9">
    <source>
        <dbReference type="ARBA" id="ARBA00023170"/>
    </source>
</evidence>
<keyword evidence="5 11" id="KW-0812">Transmembrane</keyword>
<keyword evidence="10 11" id="KW-0998">Cell outer membrane</keyword>
<name>A0ABU1BBI6_PSEHA</name>
<keyword evidence="8 11" id="KW-0472">Membrane</keyword>
<keyword evidence="9 16" id="KW-0675">Receptor</keyword>
<dbReference type="InterPro" id="IPR037066">
    <property type="entry name" value="Plug_dom_sf"/>
</dbReference>
<accession>A0ABU1BBI6</accession>
<evidence type="ECO:0000256" key="13">
    <source>
        <dbReference type="SAM" id="SignalP"/>
    </source>
</evidence>
<dbReference type="Proteomes" id="UP001226574">
    <property type="component" value="Unassembled WGS sequence"/>
</dbReference>
<dbReference type="Pfam" id="PF00593">
    <property type="entry name" value="TonB_dep_Rec_b-barrel"/>
    <property type="match status" value="1"/>
</dbReference>
<dbReference type="SUPFAM" id="SSF56935">
    <property type="entry name" value="Porins"/>
    <property type="match status" value="1"/>
</dbReference>
<feature type="domain" description="TonB-dependent receptor-like beta-barrel" evidence="14">
    <location>
        <begin position="247"/>
        <end position="629"/>
    </location>
</feature>
<reference evidence="16 17" key="1">
    <citation type="submission" date="2023-08" db="EMBL/GenBank/DDBJ databases">
        <title>Pseudoalteromonas haloplanktis LL1 genome.</title>
        <authorList>
            <person name="Wu S."/>
        </authorList>
    </citation>
    <scope>NUCLEOTIDE SEQUENCE [LARGE SCALE GENOMIC DNA]</scope>
    <source>
        <strain evidence="16 17">LL1</strain>
    </source>
</reference>
<sequence length="662" mass="74103">MTLKQTVCLFLCIYTTPILATETQADDLFTLSFEDLLEVHVDIASKTLETLASAPSTITVFNRKKIALLGVNNAFELMNFVPGMQSTRGDWVGAVPKDHARGVYLDSGNILVMINGERLNESSFGKASVYMPFIPVEVIDKVEFIRGPGSALYGSNAFLGVMNIITKSQDSELSVAVGNVGQASTAFSLSHQVNEQTHLFANGAYNSKSGERYPQGVKDPLQSIYLEAGLDIEKLAVRGRYNQVELNDFLNLGGYSEDNQHKSENAFISLSYDWLATDTSMFSSKVAYTQHQIQSAGLIAPVESLPQASYDSFIGPAWQTSDLTINLDASHEFDNGWLFNSGLEYSHAKQQQADVRTNYYDANSGAIIAADPFYQGGIVTIKEYAPFQQLQSTFETRSVYGQVKVPYSEQFSLFLGARFDDVKDIDSNLSPRIAAIYKPALAHTLKLQYGESFRTPVTNELYSNDDVTLGNPNLKSEYVKTTELVWRYEHQDWHINSVLFYNQLNEFINLVPLTADNTQFTFANQLDDTNRGLELDSMLRLNGDFSLEATYTQYFDTPMQPTFKRFASIIANYQYEQWLLSVNGVWRDEVNVQATPNTLSFKQPAYLLLGTVLSWQFSTSSQLSFKAHNVLNKHYNVFDPRMADGAVAGVGSEYSVHYQVKF</sequence>
<organism evidence="16 17">
    <name type="scientific">Pseudoalteromonas haloplanktis</name>
    <name type="common">Alteromonas haloplanktis</name>
    <dbReference type="NCBI Taxonomy" id="228"/>
    <lineage>
        <taxon>Bacteria</taxon>
        <taxon>Pseudomonadati</taxon>
        <taxon>Pseudomonadota</taxon>
        <taxon>Gammaproteobacteria</taxon>
        <taxon>Alteromonadales</taxon>
        <taxon>Pseudoalteromonadaceae</taxon>
        <taxon>Pseudoalteromonas</taxon>
    </lineage>
</organism>
<dbReference type="InterPro" id="IPR000531">
    <property type="entry name" value="Beta-barrel_TonB"/>
</dbReference>
<evidence type="ECO:0000256" key="12">
    <source>
        <dbReference type="RuleBase" id="RU003357"/>
    </source>
</evidence>
<feature type="domain" description="TonB-dependent receptor plug" evidence="15">
    <location>
        <begin position="52"/>
        <end position="161"/>
    </location>
</feature>
<evidence type="ECO:0000256" key="2">
    <source>
        <dbReference type="ARBA" id="ARBA00008143"/>
    </source>
</evidence>
<dbReference type="PANTHER" id="PTHR30069">
    <property type="entry name" value="TONB-DEPENDENT OUTER MEMBRANE RECEPTOR"/>
    <property type="match status" value="1"/>
</dbReference>
<dbReference type="PANTHER" id="PTHR30069:SF29">
    <property type="entry name" value="HEMOGLOBIN AND HEMOGLOBIN-HAPTOGLOBIN-BINDING PROTEIN 1-RELATED"/>
    <property type="match status" value="1"/>
</dbReference>
<keyword evidence="6 13" id="KW-0732">Signal</keyword>
<dbReference type="InterPro" id="IPR039426">
    <property type="entry name" value="TonB-dep_rcpt-like"/>
</dbReference>
<dbReference type="RefSeq" id="WP_309038868.1">
    <property type="nucleotide sequence ID" value="NZ_JAVIFY010000005.1"/>
</dbReference>
<proteinExistence type="inferred from homology"/>
<protein>
    <submittedName>
        <fullName evidence="16">TonB-dependent receptor</fullName>
    </submittedName>
</protein>
<evidence type="ECO:0000256" key="8">
    <source>
        <dbReference type="ARBA" id="ARBA00023136"/>
    </source>
</evidence>
<feature type="chain" id="PRO_5045174028" evidence="13">
    <location>
        <begin position="21"/>
        <end position="662"/>
    </location>
</feature>
<evidence type="ECO:0000259" key="15">
    <source>
        <dbReference type="Pfam" id="PF07715"/>
    </source>
</evidence>
<evidence type="ECO:0000256" key="1">
    <source>
        <dbReference type="ARBA" id="ARBA00004571"/>
    </source>
</evidence>
<dbReference type="InterPro" id="IPR036942">
    <property type="entry name" value="Beta-barrel_TonB_sf"/>
</dbReference>
<evidence type="ECO:0000256" key="3">
    <source>
        <dbReference type="ARBA" id="ARBA00022448"/>
    </source>
</evidence>
<evidence type="ECO:0000259" key="14">
    <source>
        <dbReference type="Pfam" id="PF00593"/>
    </source>
</evidence>
<evidence type="ECO:0000313" key="16">
    <source>
        <dbReference type="EMBL" id="MDQ9091700.1"/>
    </source>
</evidence>
<comment type="similarity">
    <text evidence="2">Belongs to the TonB-dependent receptor family. Hemoglobin/haptoglobin binding protein subfamily.</text>
</comment>
<evidence type="ECO:0000256" key="4">
    <source>
        <dbReference type="ARBA" id="ARBA00022452"/>
    </source>
</evidence>
<dbReference type="InterPro" id="IPR012910">
    <property type="entry name" value="Plug_dom"/>
</dbReference>
<keyword evidence="3 11" id="KW-0813">Transport</keyword>
<keyword evidence="17" id="KW-1185">Reference proteome</keyword>
<evidence type="ECO:0000256" key="11">
    <source>
        <dbReference type="PROSITE-ProRule" id="PRU01360"/>
    </source>
</evidence>
<dbReference type="Pfam" id="PF07715">
    <property type="entry name" value="Plug"/>
    <property type="match status" value="1"/>
</dbReference>
<feature type="signal peptide" evidence="13">
    <location>
        <begin position="1"/>
        <end position="20"/>
    </location>
</feature>
<evidence type="ECO:0000313" key="17">
    <source>
        <dbReference type="Proteomes" id="UP001226574"/>
    </source>
</evidence>
<keyword evidence="7 12" id="KW-0798">TonB box</keyword>
<evidence type="ECO:0000256" key="10">
    <source>
        <dbReference type="ARBA" id="ARBA00023237"/>
    </source>
</evidence>
<comment type="caution">
    <text evidence="16">The sequence shown here is derived from an EMBL/GenBank/DDBJ whole genome shotgun (WGS) entry which is preliminary data.</text>
</comment>
<dbReference type="PROSITE" id="PS52016">
    <property type="entry name" value="TONB_DEPENDENT_REC_3"/>
    <property type="match status" value="1"/>
</dbReference>